<dbReference type="Gene3D" id="3.30.980.40">
    <property type="match status" value="1"/>
</dbReference>
<proteinExistence type="inferred from homology"/>
<feature type="region of interest" description="Disordered" evidence="6">
    <location>
        <begin position="287"/>
        <end position="308"/>
    </location>
</feature>
<feature type="domain" description="FtsK" evidence="7">
    <location>
        <begin position="633"/>
        <end position="850"/>
    </location>
</feature>
<keyword evidence="3 5" id="KW-0067">ATP-binding</keyword>
<evidence type="ECO:0000256" key="3">
    <source>
        <dbReference type="ARBA" id="ARBA00022840"/>
    </source>
</evidence>
<accession>A0A948TG48</accession>
<name>A0A948TG48_9GAMM</name>
<feature type="compositionally biased region" description="Pro residues" evidence="6">
    <location>
        <begin position="373"/>
        <end position="386"/>
    </location>
</feature>
<dbReference type="Gene3D" id="3.40.50.300">
    <property type="entry name" value="P-loop containing nucleotide triphosphate hydrolases"/>
    <property type="match status" value="1"/>
</dbReference>
<dbReference type="SUPFAM" id="SSF52540">
    <property type="entry name" value="P-loop containing nucleoside triphosphate hydrolases"/>
    <property type="match status" value="1"/>
</dbReference>
<reference evidence="8" key="2">
    <citation type="submission" date="2021-04" db="EMBL/GenBank/DDBJ databases">
        <authorList>
            <person name="Gilroy R."/>
        </authorList>
    </citation>
    <scope>NUCLEOTIDE SEQUENCE</scope>
    <source>
        <strain evidence="8">378</strain>
    </source>
</reference>
<evidence type="ECO:0000256" key="2">
    <source>
        <dbReference type="ARBA" id="ARBA00022741"/>
    </source>
</evidence>
<comment type="similarity">
    <text evidence="1">Belongs to the FtsK/SpoIIIE/SftA family.</text>
</comment>
<evidence type="ECO:0000256" key="4">
    <source>
        <dbReference type="ARBA" id="ARBA00023125"/>
    </source>
</evidence>
<reference evidence="8" key="1">
    <citation type="journal article" date="2021" name="PeerJ">
        <title>Extensive microbial diversity within the chicken gut microbiome revealed by metagenomics and culture.</title>
        <authorList>
            <person name="Gilroy R."/>
            <person name="Ravi A."/>
            <person name="Getino M."/>
            <person name="Pursley I."/>
            <person name="Horton D.L."/>
            <person name="Alikhan N.F."/>
            <person name="Baker D."/>
            <person name="Gharbi K."/>
            <person name="Hall N."/>
            <person name="Watson M."/>
            <person name="Adriaenssens E.M."/>
            <person name="Foster-Nyarko E."/>
            <person name="Jarju S."/>
            <person name="Secka A."/>
            <person name="Antonio M."/>
            <person name="Oren A."/>
            <person name="Chaudhuri R.R."/>
            <person name="La Ragione R."/>
            <person name="Hildebrand F."/>
            <person name="Pallen M.J."/>
        </authorList>
    </citation>
    <scope>NUCLEOTIDE SEQUENCE</scope>
    <source>
        <strain evidence="8">378</strain>
    </source>
</reference>
<dbReference type="Pfam" id="PF17854">
    <property type="entry name" value="FtsK_alpha"/>
    <property type="match status" value="1"/>
</dbReference>
<evidence type="ECO:0000256" key="1">
    <source>
        <dbReference type="ARBA" id="ARBA00006474"/>
    </source>
</evidence>
<dbReference type="InterPro" id="IPR002543">
    <property type="entry name" value="FtsK_dom"/>
</dbReference>
<dbReference type="CDD" id="cd01127">
    <property type="entry name" value="TrwB_TraG_TraD_VirD4"/>
    <property type="match status" value="1"/>
</dbReference>
<evidence type="ECO:0000313" key="8">
    <source>
        <dbReference type="EMBL" id="MBU3844023.1"/>
    </source>
</evidence>
<evidence type="ECO:0000256" key="5">
    <source>
        <dbReference type="PROSITE-ProRule" id="PRU00289"/>
    </source>
</evidence>
<feature type="compositionally biased region" description="Polar residues" evidence="6">
    <location>
        <begin position="344"/>
        <end position="356"/>
    </location>
</feature>
<dbReference type="InterPro" id="IPR027417">
    <property type="entry name" value="P-loop_NTPase"/>
</dbReference>
<sequence>MVASRAHTSLAAQKYPLSTETYRSFVYLDNYKALFTEVGSKRHKCLSDLLGLQVLKVQEQGETRYLINLLVLESKFAQNASKDTSNKSLQQTRETTELLYRAFKDYHTHNSLDRQQWLARIADMLVDNRDHKQQASTERALWGSDHELELEEFSKLQQLIRDGQVDILLKGCSIIFDRAVSSDADAVSALSSAPRCSATIAAGQDKLSADQGFPLLQIKFTGAGVNDVLKCFHKYHGYGQAAALQELSSHDDLISSYCLKDDARFLLKAQLSAAAVAAATEFNLEPESGAEFASEQGGDGSDLGREMRFWDEPSNPIVTSKRPVAMAQRVTAPAPAAQHRPQPTLTAAASEQWQTNTSQPQTLATTQATTPRTAPPMVPAPVPKPAQPQATRQRVLTPQQVPTLSQPSVPPAATQAVTPVMPRMPVPTATAQVQPHSATPYPAYPFAATQPALKQPQRQGAATLDPAPVPVPVSDLVPAPELSLAPSRSIWLVTLPRRAYDAWRPDVATLLPYTPRDAAAERDLLAQRATQINNVLREFGSKATVLRTELGPVITRFILKLAYGEASKHIERIVAEMPRKLQVKSVRFDAQSGSLEVPNEHRSTIALGEVLSSPEFMQSNAELPLALGLTPEGFPVVCDLVEGGPHLLVAGTTGSGKSVGLNCILLSLITHLSPQELRLLIIDPKREFTAYDALPHMLLPAINDVIAGAGIILDWCIAEMERRYELFHHVGLNSLVEYNQYVAKALECGSPETNYLALKHQVQEYLEPLPRIVVMIDEFSDLMAQTRAAGRTKGSEFESLLARLAAKCRAAGIHLILATQSPRKEVVTGLIKGNLPARIAFSVSSNTESRIILDETGAETLLGKGDMLYHFTGDTTHRAHGAYVSSNEIRALVKAWHTRYGDPEYLPALGAALGFSVSSTSSAGVSPALQAKAVALAQDLQQQGATITERALSHLLQVDNLTATKLFARLQEQGLA</sequence>
<protein>
    <submittedName>
        <fullName evidence="8">DUF87 domain-containing protein</fullName>
    </submittedName>
</protein>
<dbReference type="Pfam" id="PF01580">
    <property type="entry name" value="FtsK_SpoIIIE"/>
    <property type="match status" value="1"/>
</dbReference>
<evidence type="ECO:0000256" key="6">
    <source>
        <dbReference type="SAM" id="MobiDB-lite"/>
    </source>
</evidence>
<evidence type="ECO:0000259" key="7">
    <source>
        <dbReference type="PROSITE" id="PS50901"/>
    </source>
</evidence>
<dbReference type="InterPro" id="IPR050206">
    <property type="entry name" value="FtsK/SpoIIIE/SftA"/>
</dbReference>
<dbReference type="GO" id="GO:0005524">
    <property type="term" value="F:ATP binding"/>
    <property type="evidence" value="ECO:0007669"/>
    <property type="project" value="UniProtKB-UniRule"/>
</dbReference>
<dbReference type="AlphaFoldDB" id="A0A948TG48"/>
<dbReference type="PANTHER" id="PTHR22683:SF41">
    <property type="entry name" value="DNA TRANSLOCASE FTSK"/>
    <property type="match status" value="1"/>
</dbReference>
<dbReference type="Proteomes" id="UP000733611">
    <property type="component" value="Unassembled WGS sequence"/>
</dbReference>
<dbReference type="PROSITE" id="PS50901">
    <property type="entry name" value="FTSK"/>
    <property type="match status" value="1"/>
</dbReference>
<feature type="region of interest" description="Disordered" evidence="6">
    <location>
        <begin position="328"/>
        <end position="396"/>
    </location>
</feature>
<keyword evidence="4" id="KW-0238">DNA-binding</keyword>
<feature type="compositionally biased region" description="Low complexity" evidence="6">
    <location>
        <begin position="357"/>
        <end position="372"/>
    </location>
</feature>
<comment type="caution">
    <text evidence="8">The sequence shown here is derived from an EMBL/GenBank/DDBJ whole genome shotgun (WGS) entry which is preliminary data.</text>
</comment>
<gene>
    <name evidence="8" type="ORF">H9847_04015</name>
</gene>
<feature type="compositionally biased region" description="Low complexity" evidence="6">
    <location>
        <begin position="332"/>
        <end position="343"/>
    </location>
</feature>
<feature type="binding site" evidence="5">
    <location>
        <begin position="651"/>
        <end position="658"/>
    </location>
    <ligand>
        <name>ATP</name>
        <dbReference type="ChEBI" id="CHEBI:30616"/>
    </ligand>
</feature>
<evidence type="ECO:0000313" key="9">
    <source>
        <dbReference type="Proteomes" id="UP000733611"/>
    </source>
</evidence>
<dbReference type="InterPro" id="IPR041027">
    <property type="entry name" value="FtsK_alpha"/>
</dbReference>
<keyword evidence="2 5" id="KW-0547">Nucleotide-binding</keyword>
<dbReference type="EMBL" id="JAHLFE010000076">
    <property type="protein sequence ID" value="MBU3844023.1"/>
    <property type="molecule type" value="Genomic_DNA"/>
</dbReference>
<organism evidence="8 9">
    <name type="scientific">Candidatus Anaerobiospirillum pullicola</name>
    <dbReference type="NCBI Taxonomy" id="2838451"/>
    <lineage>
        <taxon>Bacteria</taxon>
        <taxon>Pseudomonadati</taxon>
        <taxon>Pseudomonadota</taxon>
        <taxon>Gammaproteobacteria</taxon>
        <taxon>Aeromonadales</taxon>
        <taxon>Succinivibrionaceae</taxon>
        <taxon>Anaerobiospirillum</taxon>
    </lineage>
</organism>
<dbReference type="GO" id="GO:0003677">
    <property type="term" value="F:DNA binding"/>
    <property type="evidence" value="ECO:0007669"/>
    <property type="project" value="UniProtKB-KW"/>
</dbReference>
<dbReference type="PANTHER" id="PTHR22683">
    <property type="entry name" value="SPORULATION PROTEIN RELATED"/>
    <property type="match status" value="1"/>
</dbReference>